<evidence type="ECO:0000313" key="10">
    <source>
        <dbReference type="EMBL" id="AKO32174.1"/>
    </source>
</evidence>
<gene>
    <name evidence="10" type="ORF">RZ57_02990</name>
</gene>
<evidence type="ECO:0000256" key="5">
    <source>
        <dbReference type="ARBA" id="ARBA00022833"/>
    </source>
</evidence>
<dbReference type="InterPro" id="IPR001250">
    <property type="entry name" value="Man6P_Isoase-1"/>
</dbReference>
<dbReference type="NCBIfam" id="TIGR00218">
    <property type="entry name" value="manA"/>
    <property type="match status" value="1"/>
</dbReference>
<comment type="cofactor">
    <cofactor evidence="8">
        <name>Zn(2+)</name>
        <dbReference type="ChEBI" id="CHEBI:29105"/>
    </cofactor>
    <text evidence="8">Binds 1 zinc ion per subunit.</text>
</comment>
<dbReference type="OMA" id="DIGLFCG"/>
<feature type="domain" description="Phosphomannose isomerase type I catalytic" evidence="9">
    <location>
        <begin position="2"/>
        <end position="150"/>
    </location>
</feature>
<dbReference type="RefSeq" id="WP_010944721.1">
    <property type="nucleotide sequence ID" value="NZ_CP011218.1"/>
</dbReference>
<evidence type="ECO:0000256" key="2">
    <source>
        <dbReference type="ARBA" id="ARBA00010772"/>
    </source>
</evidence>
<dbReference type="SUPFAM" id="SSF51182">
    <property type="entry name" value="RmlC-like cupins"/>
    <property type="match status" value="1"/>
</dbReference>
<evidence type="ECO:0000256" key="7">
    <source>
        <dbReference type="PIRSR" id="PIRSR001480-1"/>
    </source>
</evidence>
<comment type="catalytic activity">
    <reaction evidence="1">
        <text>D-mannose 6-phosphate = D-fructose 6-phosphate</text>
        <dbReference type="Rhea" id="RHEA:12356"/>
        <dbReference type="ChEBI" id="CHEBI:58735"/>
        <dbReference type="ChEBI" id="CHEBI:61527"/>
        <dbReference type="EC" id="5.3.1.8"/>
    </reaction>
</comment>
<evidence type="ECO:0000256" key="8">
    <source>
        <dbReference type="PIRSR" id="PIRSR001480-2"/>
    </source>
</evidence>
<evidence type="ECO:0000256" key="6">
    <source>
        <dbReference type="ARBA" id="ARBA00023235"/>
    </source>
</evidence>
<dbReference type="PROSITE" id="PS00965">
    <property type="entry name" value="PMI_I_1"/>
    <property type="match status" value="1"/>
</dbReference>
<sequence>MIFQLKGKFQHYPWGGRYFIPHFLKLTEVVDQPYAEYWLGAHPAASATIKFGEQWLPLADVIKQAPELLGERSRQQFGDNLPYLLKILDIKQPLSIQLHPNKAQAEYGFNQENRQGIPLEDVRRIYKDRNHKPEMMIALSDFWLLHGFKSITAIQACLAKYPSTSALAKSLVEKSLAVVYAEIMHADQTQLASWLRPIIEQRRADYLADKLKLSDPDYWLLYMTDDLAADAPLDAGLMCFYLFNIVHLKKGEGIYQAANLPHAYLRGQSIELMANSDNVIRGGLTTKWVDIPALLQAVDYRPVRPQIIAAYRDDKTVDQNFYLYPTPQAKDFALQRLTIRQLVENRFVTDSASMLLVMKGSLYIDLGNTSFHLNQGDAVFISADSHVELIGENDGYAIIASLP</sequence>
<keyword evidence="6 10" id="KW-0413">Isomerase</keyword>
<dbReference type="GO" id="GO:0005975">
    <property type="term" value="P:carbohydrate metabolic process"/>
    <property type="evidence" value="ECO:0007669"/>
    <property type="project" value="InterPro"/>
</dbReference>
<dbReference type="PRINTS" id="PR00714">
    <property type="entry name" value="MAN6PISMRASE"/>
</dbReference>
<name>A0AAC8ZAL1_HAEDC</name>
<dbReference type="GO" id="GO:0009298">
    <property type="term" value="P:GDP-mannose biosynthetic process"/>
    <property type="evidence" value="ECO:0007669"/>
    <property type="project" value="InterPro"/>
</dbReference>
<feature type="binding site" evidence="8">
    <location>
        <position position="97"/>
    </location>
    <ligand>
        <name>Zn(2+)</name>
        <dbReference type="ChEBI" id="CHEBI:29105"/>
    </ligand>
</feature>
<keyword evidence="4 8" id="KW-0479">Metal-binding</keyword>
<dbReference type="GO" id="GO:0004476">
    <property type="term" value="F:mannose-6-phosphate isomerase activity"/>
    <property type="evidence" value="ECO:0007669"/>
    <property type="project" value="UniProtKB-EC"/>
</dbReference>
<dbReference type="Gene3D" id="1.10.441.10">
    <property type="entry name" value="Phosphomannose Isomerase, domain 2"/>
    <property type="match status" value="1"/>
</dbReference>
<accession>A0AAC8ZAL1</accession>
<dbReference type="PANTHER" id="PTHR10309:SF0">
    <property type="entry name" value="MANNOSE-6-PHOSPHATE ISOMERASE"/>
    <property type="match status" value="1"/>
</dbReference>
<reference evidence="10 11" key="1">
    <citation type="journal article" date="2015" name="PLoS Negl. Trop. Dis.">
        <title>Haemophilus ducreyi Cutaneous Ulcer Strains Are Nearly Identical to Class I Genital Ulcer Strains.</title>
        <authorList>
            <person name="Gangaiah D."/>
            <person name="Webb K.M."/>
            <person name="Humphreys T.L."/>
            <person name="Fortney K.R."/>
            <person name="Toh E."/>
            <person name="Tai A."/>
            <person name="Katz S.S."/>
            <person name="Pillay A."/>
            <person name="Chen C.Y."/>
            <person name="Roberts S.A."/>
            <person name="Munson R.S.Jr."/>
            <person name="Spinola S.M."/>
        </authorList>
    </citation>
    <scope>NUCLEOTIDE SEQUENCE [LARGE SCALE GENOMIC DNA]</scope>
    <source>
        <strain evidence="11">CLU2</strain>
    </source>
</reference>
<feature type="binding site" evidence="8">
    <location>
        <position position="134"/>
    </location>
    <ligand>
        <name>Zn(2+)</name>
        <dbReference type="ChEBI" id="CHEBI:29105"/>
    </ligand>
</feature>
<keyword evidence="5 8" id="KW-0862">Zinc</keyword>
<dbReference type="Proteomes" id="UP000060132">
    <property type="component" value="Chromosome"/>
</dbReference>
<evidence type="ECO:0000259" key="9">
    <source>
        <dbReference type="Pfam" id="PF20511"/>
    </source>
</evidence>
<evidence type="ECO:0000256" key="1">
    <source>
        <dbReference type="ARBA" id="ARBA00000757"/>
    </source>
</evidence>
<evidence type="ECO:0000256" key="4">
    <source>
        <dbReference type="ARBA" id="ARBA00022723"/>
    </source>
</evidence>
<dbReference type="InterPro" id="IPR016305">
    <property type="entry name" value="Mannose-6-P_Isomerase"/>
</dbReference>
<dbReference type="Pfam" id="PF20511">
    <property type="entry name" value="PMI_typeI_cat"/>
    <property type="match status" value="1"/>
</dbReference>
<feature type="active site" evidence="7">
    <location>
        <position position="281"/>
    </location>
</feature>
<dbReference type="GO" id="GO:0005829">
    <property type="term" value="C:cytosol"/>
    <property type="evidence" value="ECO:0007669"/>
    <property type="project" value="TreeGrafter"/>
</dbReference>
<proteinExistence type="inferred from homology"/>
<dbReference type="InterPro" id="IPR014710">
    <property type="entry name" value="RmlC-like_jellyroll"/>
</dbReference>
<feature type="binding site" evidence="8">
    <location>
        <position position="262"/>
    </location>
    <ligand>
        <name>Zn(2+)</name>
        <dbReference type="ChEBI" id="CHEBI:29105"/>
    </ligand>
</feature>
<organism evidence="10 11">
    <name type="scientific">Haemophilus ducreyi</name>
    <dbReference type="NCBI Taxonomy" id="730"/>
    <lineage>
        <taxon>Bacteria</taxon>
        <taxon>Pseudomonadati</taxon>
        <taxon>Pseudomonadota</taxon>
        <taxon>Gammaproteobacteria</taxon>
        <taxon>Pasteurellales</taxon>
        <taxon>Pasteurellaceae</taxon>
        <taxon>Haemophilus</taxon>
    </lineage>
</organism>
<dbReference type="PIRSF" id="PIRSF001480">
    <property type="entry name" value="Mannose-6-phosphate_isomerase"/>
    <property type="match status" value="1"/>
</dbReference>
<dbReference type="EMBL" id="CP011219">
    <property type="protein sequence ID" value="AKO32174.1"/>
    <property type="molecule type" value="Genomic_DNA"/>
</dbReference>
<feature type="binding site" evidence="8">
    <location>
        <position position="99"/>
    </location>
    <ligand>
        <name>Zn(2+)</name>
        <dbReference type="ChEBI" id="CHEBI:29105"/>
    </ligand>
</feature>
<dbReference type="Gene3D" id="2.60.120.10">
    <property type="entry name" value="Jelly Rolls"/>
    <property type="match status" value="2"/>
</dbReference>
<dbReference type="InterPro" id="IPR018050">
    <property type="entry name" value="Pmannose_isomerase-type1_CS"/>
</dbReference>
<protein>
    <recommendedName>
        <fullName evidence="3">mannose-6-phosphate isomerase</fullName>
        <ecNumber evidence="3">5.3.1.8</ecNumber>
    </recommendedName>
</protein>
<dbReference type="InterPro" id="IPR046457">
    <property type="entry name" value="PMI_typeI_cat"/>
</dbReference>
<evidence type="ECO:0000256" key="3">
    <source>
        <dbReference type="ARBA" id="ARBA00011956"/>
    </source>
</evidence>
<comment type="similarity">
    <text evidence="2">Belongs to the mannose-6-phosphate isomerase type 1 family.</text>
</comment>
<dbReference type="InterPro" id="IPR011051">
    <property type="entry name" value="RmlC_Cupin_sf"/>
</dbReference>
<dbReference type="EC" id="5.3.1.8" evidence="3"/>
<dbReference type="CDD" id="cd07011">
    <property type="entry name" value="cupin_PMI_type_I_N"/>
    <property type="match status" value="1"/>
</dbReference>
<evidence type="ECO:0000313" key="11">
    <source>
        <dbReference type="Proteomes" id="UP000060132"/>
    </source>
</evidence>
<dbReference type="PANTHER" id="PTHR10309">
    <property type="entry name" value="MANNOSE-6-PHOSPHATE ISOMERASE"/>
    <property type="match status" value="1"/>
</dbReference>
<dbReference type="AlphaFoldDB" id="A0AAC8ZAL1"/>
<dbReference type="GO" id="GO:0008270">
    <property type="term" value="F:zinc ion binding"/>
    <property type="evidence" value="ECO:0007669"/>
    <property type="project" value="InterPro"/>
</dbReference>